<evidence type="ECO:0000259" key="8">
    <source>
        <dbReference type="Pfam" id="PF03807"/>
    </source>
</evidence>
<dbReference type="InterPro" id="IPR008927">
    <property type="entry name" value="6-PGluconate_DH-like_C_sf"/>
</dbReference>
<dbReference type="InterPro" id="IPR029036">
    <property type="entry name" value="P5CR_dimer"/>
</dbReference>
<evidence type="ECO:0000256" key="2">
    <source>
        <dbReference type="ARBA" id="ARBA00022857"/>
    </source>
</evidence>
<dbReference type="AlphaFoldDB" id="A0A0D2GB69"/>
<dbReference type="Gene3D" id="3.40.50.720">
    <property type="entry name" value="NAD(P)-binding Rossmann-like Domain"/>
    <property type="match status" value="1"/>
</dbReference>
<evidence type="ECO:0000256" key="3">
    <source>
        <dbReference type="ARBA" id="ARBA00023002"/>
    </source>
</evidence>
<comment type="subcellular location">
    <subcellularLocation>
        <location evidence="4">Cytoplasm</location>
    </subcellularLocation>
</comment>
<dbReference type="InterPro" id="IPR036291">
    <property type="entry name" value="NAD(P)-bd_dom_sf"/>
</dbReference>
<comment type="catalytic activity">
    <reaction evidence="4 7">
        <text>L-proline + NADP(+) = (S)-1-pyrroline-5-carboxylate + NADPH + 2 H(+)</text>
        <dbReference type="Rhea" id="RHEA:14109"/>
        <dbReference type="ChEBI" id="CHEBI:15378"/>
        <dbReference type="ChEBI" id="CHEBI:17388"/>
        <dbReference type="ChEBI" id="CHEBI:57783"/>
        <dbReference type="ChEBI" id="CHEBI:58349"/>
        <dbReference type="ChEBI" id="CHEBI:60039"/>
        <dbReference type="EC" id="1.5.1.2"/>
    </reaction>
</comment>
<dbReference type="PIRSF" id="PIRSF000193">
    <property type="entry name" value="Pyrrol-5-carb_rd"/>
    <property type="match status" value="1"/>
</dbReference>
<dbReference type="EMBL" id="AZAC01000034">
    <property type="protein sequence ID" value="KIX12107.1"/>
    <property type="molecule type" value="Genomic_DNA"/>
</dbReference>
<keyword evidence="4" id="KW-0963">Cytoplasm</keyword>
<dbReference type="FunCoup" id="A0A0D2GB69">
    <property type="interactions" value="476"/>
</dbReference>
<dbReference type="PANTHER" id="PTHR11645:SF0">
    <property type="entry name" value="PYRROLINE-5-CARBOXYLATE REDUCTASE 3"/>
    <property type="match status" value="1"/>
</dbReference>
<comment type="pathway">
    <text evidence="4 7">Amino-acid biosynthesis; L-proline biosynthesis; L-proline from L-glutamate 5-semialdehyde: step 1/1.</text>
</comment>
<dbReference type="GO" id="GO:0055129">
    <property type="term" value="P:L-proline biosynthetic process"/>
    <property type="evidence" value="ECO:0007669"/>
    <property type="project" value="UniProtKB-UniRule"/>
</dbReference>
<accession>A0A0D2GB69</accession>
<dbReference type="InParanoid" id="A0A0D2GB69"/>
<dbReference type="InterPro" id="IPR000304">
    <property type="entry name" value="Pyrroline-COOH_reductase"/>
</dbReference>
<comment type="similarity">
    <text evidence="1 4 7">Belongs to the pyrroline-5-carboxylate reductase family.</text>
</comment>
<dbReference type="STRING" id="1429043.X474_20080"/>
<dbReference type="Pfam" id="PF14748">
    <property type="entry name" value="P5CR_dimer"/>
    <property type="match status" value="1"/>
</dbReference>
<keyword evidence="2 4" id="KW-0521">NADP</keyword>
<comment type="function">
    <text evidence="4">Catalyzes the reduction of 1-pyrroline-5-carboxylate (PCA) to L-proline.</text>
</comment>
<dbReference type="SUPFAM" id="SSF48179">
    <property type="entry name" value="6-phosphogluconate dehydrogenase C-terminal domain-like"/>
    <property type="match status" value="1"/>
</dbReference>
<dbReference type="GO" id="GO:0005737">
    <property type="term" value="C:cytoplasm"/>
    <property type="evidence" value="ECO:0007669"/>
    <property type="project" value="UniProtKB-SubCell"/>
</dbReference>
<dbReference type="Pfam" id="PF03807">
    <property type="entry name" value="F420_oxidored"/>
    <property type="match status" value="1"/>
</dbReference>
<evidence type="ECO:0000256" key="7">
    <source>
        <dbReference type="RuleBase" id="RU003903"/>
    </source>
</evidence>
<feature type="binding site" evidence="6">
    <location>
        <begin position="62"/>
        <end position="65"/>
    </location>
    <ligand>
        <name>NADP(+)</name>
        <dbReference type="ChEBI" id="CHEBI:58349"/>
    </ligand>
</feature>
<dbReference type="GO" id="GO:0004735">
    <property type="term" value="F:pyrroline-5-carboxylate reductase activity"/>
    <property type="evidence" value="ECO:0007669"/>
    <property type="project" value="UniProtKB-UniRule"/>
</dbReference>
<name>A0A0D2GB69_9BACT</name>
<evidence type="ECO:0000256" key="1">
    <source>
        <dbReference type="ARBA" id="ARBA00005525"/>
    </source>
</evidence>
<proteinExistence type="inferred from homology"/>
<reference evidence="10 11" key="1">
    <citation type="submission" date="2013-11" db="EMBL/GenBank/DDBJ databases">
        <title>Metagenomic analysis of a methanogenic consortium involved in long chain n-alkane degradation.</title>
        <authorList>
            <person name="Davidova I.A."/>
            <person name="Callaghan A.V."/>
            <person name="Wawrik B."/>
            <person name="Pruitt S."/>
            <person name="Marks C."/>
            <person name="Duncan K.E."/>
            <person name="Suflita J.M."/>
        </authorList>
    </citation>
    <scope>NUCLEOTIDE SEQUENCE [LARGE SCALE GENOMIC DNA]</scope>
    <source>
        <strain evidence="10 11">SPR</strain>
    </source>
</reference>
<keyword evidence="11" id="KW-1185">Reference proteome</keyword>
<dbReference type="Gene3D" id="1.10.3730.10">
    <property type="entry name" value="ProC C-terminal domain-like"/>
    <property type="match status" value="1"/>
</dbReference>
<evidence type="ECO:0000256" key="5">
    <source>
        <dbReference type="NCBIfam" id="TIGR00112"/>
    </source>
</evidence>
<dbReference type="HAMAP" id="MF_01925">
    <property type="entry name" value="P5C_reductase"/>
    <property type="match status" value="1"/>
</dbReference>
<dbReference type="SUPFAM" id="SSF51735">
    <property type="entry name" value="NAD(P)-binding Rossmann-fold domains"/>
    <property type="match status" value="1"/>
</dbReference>
<dbReference type="EC" id="1.5.1.2" evidence="4 5"/>
<sequence>MGGGNMGTALLKGILETATARADQIVVAEKAEEKAEKLAKELGVRTVNRPEHIGEVDLVLFAVKPQDLDKAAASLKKRLEKKALFISIAAGVTIERLTGLLPAHTAVVRAMPNTPALVGMGATALAAGPDVTDGQKKLAQGIFEAVGLAVWVKEKNMDAVTGLSGSGPAYVFMFIEALSDAGVFQGLPRETSLMLAAQTVAGAAKLLQMSDKHPAELKDMVTSPGGTTINGVHALESRGLRGALMDAVARATQRSKELGS</sequence>
<dbReference type="PANTHER" id="PTHR11645">
    <property type="entry name" value="PYRROLINE-5-CARBOXYLATE REDUCTASE"/>
    <property type="match status" value="1"/>
</dbReference>
<evidence type="ECO:0000256" key="4">
    <source>
        <dbReference type="HAMAP-Rule" id="MF_01925"/>
    </source>
</evidence>
<keyword evidence="3 4" id="KW-0560">Oxidoreductase</keyword>
<gene>
    <name evidence="4" type="primary">proC</name>
    <name evidence="10" type="ORF">X474_20080</name>
</gene>
<dbReference type="PROSITE" id="PS00521">
    <property type="entry name" value="P5CR"/>
    <property type="match status" value="1"/>
</dbReference>
<dbReference type="PATRIC" id="fig|1429043.3.peg.4258"/>
<evidence type="ECO:0000259" key="9">
    <source>
        <dbReference type="Pfam" id="PF14748"/>
    </source>
</evidence>
<dbReference type="NCBIfam" id="TIGR00112">
    <property type="entry name" value="proC"/>
    <property type="match status" value="1"/>
</dbReference>
<organism evidence="10 11">
    <name type="scientific">Dethiosulfatarculus sandiegensis</name>
    <dbReference type="NCBI Taxonomy" id="1429043"/>
    <lineage>
        <taxon>Bacteria</taxon>
        <taxon>Pseudomonadati</taxon>
        <taxon>Thermodesulfobacteriota</taxon>
        <taxon>Desulfarculia</taxon>
        <taxon>Desulfarculales</taxon>
        <taxon>Desulfarculaceae</taxon>
        <taxon>Dethiosulfatarculus</taxon>
    </lineage>
</organism>
<dbReference type="Proteomes" id="UP000032233">
    <property type="component" value="Unassembled WGS sequence"/>
</dbReference>
<feature type="domain" description="Pyrroline-5-carboxylate reductase dimerisation" evidence="9">
    <location>
        <begin position="154"/>
        <end position="258"/>
    </location>
</feature>
<comment type="catalytic activity">
    <reaction evidence="4">
        <text>L-proline + NAD(+) = (S)-1-pyrroline-5-carboxylate + NADH + 2 H(+)</text>
        <dbReference type="Rhea" id="RHEA:14105"/>
        <dbReference type="ChEBI" id="CHEBI:15378"/>
        <dbReference type="ChEBI" id="CHEBI:17388"/>
        <dbReference type="ChEBI" id="CHEBI:57540"/>
        <dbReference type="ChEBI" id="CHEBI:57945"/>
        <dbReference type="ChEBI" id="CHEBI:60039"/>
        <dbReference type="EC" id="1.5.1.2"/>
    </reaction>
</comment>
<dbReference type="UniPathway" id="UPA00098">
    <property type="reaction ID" value="UER00361"/>
</dbReference>
<feature type="domain" description="Pyrroline-5-carboxylate reductase catalytic N-terminal" evidence="8">
    <location>
        <begin position="2"/>
        <end position="91"/>
    </location>
</feature>
<dbReference type="FunFam" id="1.10.3730.10:FF:000001">
    <property type="entry name" value="Pyrroline-5-carboxylate reductase"/>
    <property type="match status" value="1"/>
</dbReference>
<dbReference type="InterPro" id="IPR053790">
    <property type="entry name" value="P5CR-like_CS"/>
</dbReference>
<keyword evidence="4 7" id="KW-0028">Amino-acid biosynthesis</keyword>
<keyword evidence="4 7" id="KW-0641">Proline biosynthesis</keyword>
<evidence type="ECO:0000313" key="11">
    <source>
        <dbReference type="Proteomes" id="UP000032233"/>
    </source>
</evidence>
<protein>
    <recommendedName>
        <fullName evidence="4 5">Pyrroline-5-carboxylate reductase</fullName>
        <shortName evidence="4">P5C reductase</shortName>
        <shortName evidence="4">P5CR</shortName>
        <ecNumber evidence="4 5">1.5.1.2</ecNumber>
    </recommendedName>
    <alternativeName>
        <fullName evidence="4">PCA reductase</fullName>
    </alternativeName>
</protein>
<evidence type="ECO:0000313" key="10">
    <source>
        <dbReference type="EMBL" id="KIX12107.1"/>
    </source>
</evidence>
<evidence type="ECO:0000256" key="6">
    <source>
        <dbReference type="PIRSR" id="PIRSR000193-1"/>
    </source>
</evidence>
<dbReference type="InterPro" id="IPR028939">
    <property type="entry name" value="P5C_Rdtase_cat_N"/>
</dbReference>
<comment type="caution">
    <text evidence="10">The sequence shown here is derived from an EMBL/GenBank/DDBJ whole genome shotgun (WGS) entry which is preliminary data.</text>
</comment>